<dbReference type="Proteomes" id="UP000654913">
    <property type="component" value="Chromosome 1"/>
</dbReference>
<organism evidence="2 3">
    <name type="scientific">Aspergillus puulaauensis</name>
    <dbReference type="NCBI Taxonomy" id="1220207"/>
    <lineage>
        <taxon>Eukaryota</taxon>
        <taxon>Fungi</taxon>
        <taxon>Dikarya</taxon>
        <taxon>Ascomycota</taxon>
        <taxon>Pezizomycotina</taxon>
        <taxon>Eurotiomycetes</taxon>
        <taxon>Eurotiomycetidae</taxon>
        <taxon>Eurotiales</taxon>
        <taxon>Aspergillaceae</taxon>
        <taxon>Aspergillus</taxon>
    </lineage>
</organism>
<sequence>MGNDQSKETNSTSKATRPAPAPSPGQKPKPVPAGRVNRKVEGALAWPGRDRTDPRAPYTFGKCSDPDIESAMAGVRYDIFGAASQRRDDSKDIINFYRIENGRERTIPRSSSFQRRAWVVGVAYNPWRVVNGFSSGVQQQLAHWGVYIRPVAADQQGPNYQIFGMNFRKEYKGQLILENVWGTPGEQGTGVWKKTLSPKDFNVVQERGLEEVVMYFSFEEFVLNLQLVLWEFVRQRKSSGQGEIDQHHGEAYSLFRGNCQHFVRNVMTALKDRGWQRKGRLHRPFDLYEFERELLEKLSREIRDARPEELEYYMHRMHLQLFTPDTLNRTAGWMRKHGAPSGMPPEANSSPGRHR</sequence>
<reference evidence="2" key="2">
    <citation type="submission" date="2021-02" db="EMBL/GenBank/DDBJ databases">
        <title>Aspergillus puulaauensis MK2 genome sequence.</title>
        <authorList>
            <person name="Futagami T."/>
            <person name="Mori K."/>
            <person name="Kadooka C."/>
            <person name="Tanaka T."/>
        </authorList>
    </citation>
    <scope>NUCLEOTIDE SEQUENCE</scope>
    <source>
        <strain evidence="2">MK2</strain>
    </source>
</reference>
<feature type="region of interest" description="Disordered" evidence="1">
    <location>
        <begin position="333"/>
        <end position="355"/>
    </location>
</feature>
<evidence type="ECO:0000313" key="3">
    <source>
        <dbReference type="Proteomes" id="UP000654913"/>
    </source>
</evidence>
<feature type="compositionally biased region" description="Pro residues" evidence="1">
    <location>
        <begin position="19"/>
        <end position="31"/>
    </location>
</feature>
<dbReference type="OrthoDB" id="4286962at2759"/>
<evidence type="ECO:0008006" key="4">
    <source>
        <dbReference type="Google" id="ProtNLM"/>
    </source>
</evidence>
<gene>
    <name evidence="2" type="ORF">APUU_12271A</name>
</gene>
<proteinExistence type="predicted"/>
<dbReference type="RefSeq" id="XP_041551637.1">
    <property type="nucleotide sequence ID" value="XM_041698454.1"/>
</dbReference>
<dbReference type="AlphaFoldDB" id="A0A7R7XE92"/>
<reference evidence="2" key="1">
    <citation type="submission" date="2021-01" db="EMBL/GenBank/DDBJ databases">
        <authorList>
            <consortium name="Aspergillus puulaauensis MK2 genome sequencing consortium"/>
            <person name="Kazuki M."/>
            <person name="Futagami T."/>
        </authorList>
    </citation>
    <scope>NUCLEOTIDE SEQUENCE</scope>
    <source>
        <strain evidence="2">MK2</strain>
    </source>
</reference>
<accession>A0A7R7XE92</accession>
<evidence type="ECO:0000313" key="2">
    <source>
        <dbReference type="EMBL" id="BCS19443.1"/>
    </source>
</evidence>
<evidence type="ECO:0000256" key="1">
    <source>
        <dbReference type="SAM" id="MobiDB-lite"/>
    </source>
</evidence>
<protein>
    <recommendedName>
        <fullName evidence="4">PPPDE domain-containing protein</fullName>
    </recommendedName>
</protein>
<keyword evidence="3" id="KW-1185">Reference proteome</keyword>
<name>A0A7R7XE92_9EURO</name>
<feature type="region of interest" description="Disordered" evidence="1">
    <location>
        <begin position="1"/>
        <end position="60"/>
    </location>
</feature>
<dbReference type="GeneID" id="64969448"/>
<dbReference type="EMBL" id="AP024443">
    <property type="protein sequence ID" value="BCS19443.1"/>
    <property type="molecule type" value="Genomic_DNA"/>
</dbReference>
<dbReference type="KEGG" id="apuu:APUU_12271A"/>